<dbReference type="VEuPathDB" id="TriTrypDB:BSAL_15995"/>
<feature type="region of interest" description="Disordered" evidence="1">
    <location>
        <begin position="34"/>
        <end position="64"/>
    </location>
</feature>
<sequence length="168" mass="17151">MALDKKLVDNDTRVTCTASPASRRLYDTFGFRPVLPSRPLPPTNAVSSSTTTTAQHQVSGGDDAATNVGEFYSAKEKDSGRVMVSLGFVSTVLQVVSSMLLNSNATSNPGGSGGIQDQVPTPSTSAALSAAAGVEVLDDVVVLPTPSPPPPARRGRGGGAAAAKRGRQ</sequence>
<accession>A0A0S4JAZ4</accession>
<dbReference type="AlphaFoldDB" id="A0A0S4JAZ4"/>
<evidence type="ECO:0000313" key="3">
    <source>
        <dbReference type="Proteomes" id="UP000051952"/>
    </source>
</evidence>
<name>A0A0S4JAZ4_BODSA</name>
<evidence type="ECO:0000256" key="1">
    <source>
        <dbReference type="SAM" id="MobiDB-lite"/>
    </source>
</evidence>
<reference evidence="3" key="1">
    <citation type="submission" date="2015-09" db="EMBL/GenBank/DDBJ databases">
        <authorList>
            <consortium name="Pathogen Informatics"/>
        </authorList>
    </citation>
    <scope>NUCLEOTIDE SEQUENCE [LARGE SCALE GENOMIC DNA]</scope>
    <source>
        <strain evidence="3">Lake Konstanz</strain>
    </source>
</reference>
<gene>
    <name evidence="2" type="ORF">BSAL_15995</name>
</gene>
<dbReference type="EMBL" id="CYKH01001652">
    <property type="protein sequence ID" value="CUG88555.1"/>
    <property type="molecule type" value="Genomic_DNA"/>
</dbReference>
<proteinExistence type="predicted"/>
<dbReference type="OrthoDB" id="436852at2759"/>
<protein>
    <submittedName>
        <fullName evidence="2">Uncharacterized protein</fullName>
    </submittedName>
</protein>
<dbReference type="Proteomes" id="UP000051952">
    <property type="component" value="Unassembled WGS sequence"/>
</dbReference>
<organism evidence="2 3">
    <name type="scientific">Bodo saltans</name>
    <name type="common">Flagellated protozoan</name>
    <dbReference type="NCBI Taxonomy" id="75058"/>
    <lineage>
        <taxon>Eukaryota</taxon>
        <taxon>Discoba</taxon>
        <taxon>Euglenozoa</taxon>
        <taxon>Kinetoplastea</taxon>
        <taxon>Metakinetoplastina</taxon>
        <taxon>Eubodonida</taxon>
        <taxon>Bodonidae</taxon>
        <taxon>Bodo</taxon>
    </lineage>
</organism>
<feature type="region of interest" description="Disordered" evidence="1">
    <location>
        <begin position="107"/>
        <end position="127"/>
    </location>
</feature>
<feature type="region of interest" description="Disordered" evidence="1">
    <location>
        <begin position="142"/>
        <end position="168"/>
    </location>
</feature>
<evidence type="ECO:0000313" key="2">
    <source>
        <dbReference type="EMBL" id="CUG88555.1"/>
    </source>
</evidence>
<keyword evidence="3" id="KW-1185">Reference proteome</keyword>